<dbReference type="PANTHER" id="PTHR45527:SF1">
    <property type="entry name" value="FATTY ACID SYNTHASE"/>
    <property type="match status" value="1"/>
</dbReference>
<dbReference type="SUPFAM" id="SSF56801">
    <property type="entry name" value="Acetyl-CoA synthetase-like"/>
    <property type="match status" value="2"/>
</dbReference>
<dbReference type="Pfam" id="PF00550">
    <property type="entry name" value="PP-binding"/>
    <property type="match status" value="2"/>
</dbReference>
<dbReference type="GO" id="GO:0044550">
    <property type="term" value="P:secondary metabolite biosynthetic process"/>
    <property type="evidence" value="ECO:0007669"/>
    <property type="project" value="TreeGrafter"/>
</dbReference>
<dbReference type="GO" id="GO:0031177">
    <property type="term" value="F:phosphopantetheine binding"/>
    <property type="evidence" value="ECO:0007669"/>
    <property type="project" value="InterPro"/>
</dbReference>
<dbReference type="Pfam" id="PF00501">
    <property type="entry name" value="AMP-binding"/>
    <property type="match status" value="2"/>
</dbReference>
<dbReference type="NCBIfam" id="TIGR01733">
    <property type="entry name" value="AA-adenyl-dom"/>
    <property type="match status" value="2"/>
</dbReference>
<dbReference type="InterPro" id="IPR009081">
    <property type="entry name" value="PP-bd_ACP"/>
</dbReference>
<dbReference type="CDD" id="cd05930">
    <property type="entry name" value="A_NRPS"/>
    <property type="match status" value="1"/>
</dbReference>
<feature type="region of interest" description="Disordered" evidence="4">
    <location>
        <begin position="1449"/>
        <end position="1474"/>
    </location>
</feature>
<dbReference type="InterPro" id="IPR000873">
    <property type="entry name" value="AMP-dep_synth/lig_dom"/>
</dbReference>
<keyword evidence="2" id="KW-0596">Phosphopantetheine</keyword>
<feature type="domain" description="Carrier" evidence="5">
    <location>
        <begin position="487"/>
        <end position="562"/>
    </location>
</feature>
<evidence type="ECO:0000256" key="2">
    <source>
        <dbReference type="ARBA" id="ARBA00022450"/>
    </source>
</evidence>
<dbReference type="InterPro" id="IPR042099">
    <property type="entry name" value="ANL_N_sf"/>
</dbReference>
<name>A0A4R5B7I9_9ACTN</name>
<dbReference type="GO" id="GO:0008610">
    <property type="term" value="P:lipid biosynthetic process"/>
    <property type="evidence" value="ECO:0007669"/>
    <property type="project" value="UniProtKB-ARBA"/>
</dbReference>
<reference evidence="6 7" key="1">
    <citation type="submission" date="2019-03" db="EMBL/GenBank/DDBJ databases">
        <title>Draft genome sequences of novel Actinobacteria.</title>
        <authorList>
            <person name="Sahin N."/>
            <person name="Ay H."/>
            <person name="Saygin H."/>
        </authorList>
    </citation>
    <scope>NUCLEOTIDE SEQUENCE [LARGE SCALE GENOMIC DNA]</scope>
    <source>
        <strain evidence="6 7">H3C3</strain>
    </source>
</reference>
<evidence type="ECO:0000313" key="7">
    <source>
        <dbReference type="Proteomes" id="UP000294513"/>
    </source>
</evidence>
<dbReference type="FunFam" id="3.40.50.980:FF:000001">
    <property type="entry name" value="Non-ribosomal peptide synthetase"/>
    <property type="match status" value="1"/>
</dbReference>
<comment type="cofactor">
    <cofactor evidence="1">
        <name>pantetheine 4'-phosphate</name>
        <dbReference type="ChEBI" id="CHEBI:47942"/>
    </cofactor>
</comment>
<sequence length="1555" mass="162770">MPARVHEAVEAAIGRTPERTAVIAGTRRTSYAELGRRADRVARALADRGVRRGTLVGVCLERDEWLVPALLGVWKAGAAYVPLDAAHPAERLRLIAADAGLPLVLTCSALAGTAAATGAGTLVVQDVREGAPPPEVPGKGEDAAYVIYTSGSTGRPKGVVVEHRNTMNLLGWAAGFYSPEETAGHLAAASICFDASILEIVVPLAAGGTVILAENMLALDELPARDAVTALHGVPSVLAAVLARPLPPGVRTVGTGGEALTEALARRIWANPGVRRVVNTYGPTECTTLCTAYELRRGETGPPPIGHPVTGAVPSVRDEAGNPVPDGRPGELWISGPCVARGYLDRPELTASRFSGGAYRTGDVVRREDGVLHFLGRTDDQVKVRGFRVEPGEVHQALTGHPAVRNAVVLARGGRLLAYAEIPAAGAATEAELKAHLARRLPEYMVPSRIGVLDRIPTDPNGKADRAALPELGAVRAAASGASAFAAPRTEAERQAAEVIAQVLGLPEVGVDDRFADLGGHSLQAARVVTELSRLRGHPVPLPAFLAEPTAAGLAARLDRTAPALVRHSGRAAYPLTGTQREFWTLRQLHPDRPVTTLRVRFRVRGLTGAAPLQAALDAVVRRHEVLRSTVVTGEDGIPVAVVHPPAAVPLAERTPGAAHVFDIGADVPLIRADLDWTGEADAELTVSVDHIAFDGASVGVLMAELAAELAGRPVPEPDVQVGDVAIAQAAPPGQAALREFWRTELAGAPEPAAFGLDPATGRVVRPLPEEIEDAVAALARDCGATPFGVYLAGLALLSGEPDPVIGVAAARRAQPGLSGLIGPLVDALPVRVRPETAPSFRELVRQAAAATARALAHQEMPPAELPRVPVMLAVQHGEVPMAVAGGPVRIELLSDPGSGAAAQELSWLVNRTAAGAELQLEFAVARYGRAWAEAEADRLLRVMRAALADPDRPLAAYELVSPDERDALLALAAGPDLPEFPETVLDAIPRAGGAAVLGPDGASLGYPELDAESSRLAAALLAYGVGRGALVGISLPRDHRLPAALLGVWKAGAAYLLLDPEHPAERSRRVAEDAGTRLVLTRGPASIPGTTTLDLDRLPAVQDDRTEPPRPRAEDLAYVLYTSGSTGRPKGVEITHGNLAAFVAGSLAVMELGPDVVMPAVAPVTFDVFAEELWLPLCAGGVCALIDRADAVDGYALADRLDRSGATLVDLVPTTLRMLLEAGWAGAPGLQLVSGGETLDPALAARLAPLVGRLWNSYGPSEATICSTMHAVTGEDAHEGGVPIGRPMPGERAYVTDSRLRLLPPGAIGELVLGGAGAALGYRNRPELTAAAFAGDPHHPGGRCYRTGDLARWRPDGTLEFHGRRDRQVKVRGYRIELGEVEAVLHEVADGVVTAAGSGMDAHLIGYVAPETADLAAVAGHLRARLPEYMVPRRWLAVPALPKLPSGKVDRSALPAPETLPESGTERPAPRTDPEHLVAAIWAEVLERPAIWADDDFLALGGHSFAATRVAGRLREALGLAVPVRLLFDRPVLADFAAALEELLVAELTAEDEG</sequence>
<keyword evidence="7" id="KW-1185">Reference proteome</keyword>
<feature type="domain" description="Carrier" evidence="5">
    <location>
        <begin position="1470"/>
        <end position="1545"/>
    </location>
</feature>
<protein>
    <submittedName>
        <fullName evidence="6">Amino acid adenylation domain-containing protein</fullName>
    </submittedName>
</protein>
<dbReference type="Gene3D" id="3.30.300.30">
    <property type="match status" value="2"/>
</dbReference>
<dbReference type="InterPro" id="IPR020806">
    <property type="entry name" value="PKS_PP-bd"/>
</dbReference>
<evidence type="ECO:0000256" key="1">
    <source>
        <dbReference type="ARBA" id="ARBA00001957"/>
    </source>
</evidence>
<feature type="compositionally biased region" description="Basic and acidic residues" evidence="4">
    <location>
        <begin position="1465"/>
        <end position="1474"/>
    </location>
</feature>
<dbReference type="PROSITE" id="PS00455">
    <property type="entry name" value="AMP_BINDING"/>
    <property type="match status" value="2"/>
</dbReference>
<keyword evidence="3" id="KW-0597">Phosphoprotein</keyword>
<evidence type="ECO:0000256" key="3">
    <source>
        <dbReference type="ARBA" id="ARBA00022553"/>
    </source>
</evidence>
<dbReference type="Gene3D" id="3.40.50.980">
    <property type="match status" value="2"/>
</dbReference>
<dbReference type="InterPro" id="IPR010071">
    <property type="entry name" value="AA_adenyl_dom"/>
</dbReference>
<evidence type="ECO:0000313" key="6">
    <source>
        <dbReference type="EMBL" id="TDD80406.1"/>
    </source>
</evidence>
<proteinExistence type="predicted"/>
<dbReference type="InterPro" id="IPR023213">
    <property type="entry name" value="CAT-like_dom_sf"/>
</dbReference>
<dbReference type="PROSITE" id="PS00012">
    <property type="entry name" value="PHOSPHOPANTETHEINE"/>
    <property type="match status" value="1"/>
</dbReference>
<dbReference type="InterPro" id="IPR001242">
    <property type="entry name" value="Condensation_dom"/>
</dbReference>
<dbReference type="SUPFAM" id="SSF47336">
    <property type="entry name" value="ACP-like"/>
    <property type="match status" value="2"/>
</dbReference>
<dbReference type="RefSeq" id="WP_131897625.1">
    <property type="nucleotide sequence ID" value="NZ_SMKU01000153.1"/>
</dbReference>
<dbReference type="Pfam" id="PF00668">
    <property type="entry name" value="Condensation"/>
    <property type="match status" value="1"/>
</dbReference>
<dbReference type="InterPro" id="IPR020845">
    <property type="entry name" value="AMP-binding_CS"/>
</dbReference>
<dbReference type="Gene3D" id="3.40.50.12780">
    <property type="entry name" value="N-terminal domain of ligase-like"/>
    <property type="match status" value="1"/>
</dbReference>
<dbReference type="Gene3D" id="1.10.1200.10">
    <property type="entry name" value="ACP-like"/>
    <property type="match status" value="2"/>
</dbReference>
<dbReference type="SMART" id="SM00823">
    <property type="entry name" value="PKS_PP"/>
    <property type="match status" value="2"/>
</dbReference>
<dbReference type="PANTHER" id="PTHR45527">
    <property type="entry name" value="NONRIBOSOMAL PEPTIDE SYNTHETASE"/>
    <property type="match status" value="1"/>
</dbReference>
<dbReference type="OrthoDB" id="3671989at2"/>
<dbReference type="Proteomes" id="UP000294513">
    <property type="component" value="Unassembled WGS sequence"/>
</dbReference>
<evidence type="ECO:0000259" key="5">
    <source>
        <dbReference type="PROSITE" id="PS50075"/>
    </source>
</evidence>
<dbReference type="EMBL" id="SMKU01000153">
    <property type="protein sequence ID" value="TDD80406.1"/>
    <property type="molecule type" value="Genomic_DNA"/>
</dbReference>
<dbReference type="InterPro" id="IPR006162">
    <property type="entry name" value="Ppantetheine_attach_site"/>
</dbReference>
<dbReference type="Gene3D" id="3.30.559.10">
    <property type="entry name" value="Chloramphenicol acetyltransferase-like domain"/>
    <property type="match status" value="1"/>
</dbReference>
<dbReference type="PROSITE" id="PS50075">
    <property type="entry name" value="CARRIER"/>
    <property type="match status" value="2"/>
</dbReference>
<comment type="caution">
    <text evidence="6">The sequence shown here is derived from an EMBL/GenBank/DDBJ whole genome shotgun (WGS) entry which is preliminary data.</text>
</comment>
<dbReference type="InterPro" id="IPR045851">
    <property type="entry name" value="AMP-bd_C_sf"/>
</dbReference>
<dbReference type="Gene3D" id="2.30.38.10">
    <property type="entry name" value="Luciferase, Domain 3"/>
    <property type="match status" value="1"/>
</dbReference>
<dbReference type="SUPFAM" id="SSF52777">
    <property type="entry name" value="CoA-dependent acyltransferases"/>
    <property type="match status" value="2"/>
</dbReference>
<dbReference type="Pfam" id="PF13193">
    <property type="entry name" value="AMP-binding_C"/>
    <property type="match status" value="1"/>
</dbReference>
<accession>A0A4R5B7I9</accession>
<evidence type="ECO:0000256" key="4">
    <source>
        <dbReference type="SAM" id="MobiDB-lite"/>
    </source>
</evidence>
<dbReference type="Gene3D" id="3.30.559.30">
    <property type="entry name" value="Nonribosomal peptide synthetase, condensation domain"/>
    <property type="match status" value="1"/>
</dbReference>
<dbReference type="InterPro" id="IPR036736">
    <property type="entry name" value="ACP-like_sf"/>
</dbReference>
<organism evidence="6 7">
    <name type="scientific">Actinomadura rubrisoli</name>
    <dbReference type="NCBI Taxonomy" id="2530368"/>
    <lineage>
        <taxon>Bacteria</taxon>
        <taxon>Bacillati</taxon>
        <taxon>Actinomycetota</taxon>
        <taxon>Actinomycetes</taxon>
        <taxon>Streptosporangiales</taxon>
        <taxon>Thermomonosporaceae</taxon>
        <taxon>Actinomadura</taxon>
    </lineage>
</organism>
<dbReference type="InterPro" id="IPR025110">
    <property type="entry name" value="AMP-bd_C"/>
</dbReference>
<dbReference type="GO" id="GO:0003824">
    <property type="term" value="F:catalytic activity"/>
    <property type="evidence" value="ECO:0007669"/>
    <property type="project" value="InterPro"/>
</dbReference>
<gene>
    <name evidence="6" type="ORF">E1298_25825</name>
</gene>
<dbReference type="GO" id="GO:0043041">
    <property type="term" value="P:amino acid activation for nonribosomal peptide biosynthetic process"/>
    <property type="evidence" value="ECO:0007669"/>
    <property type="project" value="TreeGrafter"/>
</dbReference>
<dbReference type="GO" id="GO:0005737">
    <property type="term" value="C:cytoplasm"/>
    <property type="evidence" value="ECO:0007669"/>
    <property type="project" value="TreeGrafter"/>
</dbReference>